<dbReference type="Proteomes" id="UP000053864">
    <property type="component" value="Unassembled WGS sequence"/>
</dbReference>
<dbReference type="EMBL" id="KI671754">
    <property type="protein sequence ID" value="ETL45574.1"/>
    <property type="molecule type" value="Genomic_DNA"/>
</dbReference>
<proteinExistence type="predicted"/>
<evidence type="ECO:0000313" key="1">
    <source>
        <dbReference type="EMBL" id="ETL45574.1"/>
    </source>
</evidence>
<organism evidence="1 2">
    <name type="scientific">Phytophthora nicotianae</name>
    <name type="common">Potato buckeye rot agent</name>
    <name type="synonym">Phytophthora parasitica</name>
    <dbReference type="NCBI Taxonomy" id="4792"/>
    <lineage>
        <taxon>Eukaryota</taxon>
        <taxon>Sar</taxon>
        <taxon>Stramenopiles</taxon>
        <taxon>Oomycota</taxon>
        <taxon>Peronosporomycetes</taxon>
        <taxon>Peronosporales</taxon>
        <taxon>Peronosporaceae</taxon>
        <taxon>Phytophthora</taxon>
    </lineage>
</organism>
<protein>
    <submittedName>
        <fullName evidence="1">Uncharacterized protein</fullName>
    </submittedName>
</protein>
<dbReference type="AlphaFoldDB" id="W2JGR0"/>
<gene>
    <name evidence="1" type="ORF">L916_04367</name>
</gene>
<sequence length="71" mass="7876">MKYKSTQKNIGVNMMKVPTALQILELMLTMLLMHPKALPNLFCQSSTCSMLLQGSLSRGTVFESHALSFAI</sequence>
<accession>W2JGR0</accession>
<evidence type="ECO:0000313" key="2">
    <source>
        <dbReference type="Proteomes" id="UP000053864"/>
    </source>
</evidence>
<reference evidence="1 2" key="1">
    <citation type="submission" date="2013-11" db="EMBL/GenBank/DDBJ databases">
        <title>The Genome Sequence of Phytophthora parasitica CJ05E6.</title>
        <authorList>
            <consortium name="The Broad Institute Genomics Platform"/>
            <person name="Russ C."/>
            <person name="Tyler B."/>
            <person name="Panabieres F."/>
            <person name="Shan W."/>
            <person name="Tripathy S."/>
            <person name="Grunwald N."/>
            <person name="Machado M."/>
            <person name="Johnson C.S."/>
            <person name="Arredondo F."/>
            <person name="Hong C."/>
            <person name="Coffey M."/>
            <person name="Young S.K."/>
            <person name="Zeng Q."/>
            <person name="Gargeya S."/>
            <person name="Fitzgerald M."/>
            <person name="Abouelleil A."/>
            <person name="Alvarado L."/>
            <person name="Chapman S.B."/>
            <person name="Gainer-Dewar J."/>
            <person name="Goldberg J."/>
            <person name="Griggs A."/>
            <person name="Gujja S."/>
            <person name="Hansen M."/>
            <person name="Howarth C."/>
            <person name="Imamovic A."/>
            <person name="Ireland A."/>
            <person name="Larimer J."/>
            <person name="McCowan C."/>
            <person name="Murphy C."/>
            <person name="Pearson M."/>
            <person name="Poon T.W."/>
            <person name="Priest M."/>
            <person name="Roberts A."/>
            <person name="Saif S."/>
            <person name="Shea T."/>
            <person name="Sykes S."/>
            <person name="Wortman J."/>
            <person name="Nusbaum C."/>
            <person name="Birren B."/>
        </authorList>
    </citation>
    <scope>NUCLEOTIDE SEQUENCE [LARGE SCALE GENOMIC DNA]</scope>
    <source>
        <strain evidence="1 2">CJ05E6</strain>
    </source>
</reference>
<name>W2JGR0_PHYNI</name>